<dbReference type="AlphaFoldDB" id="Q5W2P1"/>
<feature type="region of interest" description="Disordered" evidence="1">
    <location>
        <begin position="82"/>
        <end position="107"/>
    </location>
</feature>
<evidence type="ECO:0000256" key="1">
    <source>
        <dbReference type="SAM" id="MobiDB-lite"/>
    </source>
</evidence>
<dbReference type="EMBL" id="AJ748324">
    <property type="protein sequence ID" value="CAG38255.1"/>
    <property type="molecule type" value="Genomic_DNA"/>
</dbReference>
<evidence type="ECO:0000313" key="2">
    <source>
        <dbReference type="EMBL" id="CAG38255.1"/>
    </source>
</evidence>
<protein>
    <submittedName>
        <fullName evidence="2">Uncharacterized protein</fullName>
    </submittedName>
</protein>
<sequence length="107" mass="12339">MMRKALRLAHFDKNKKPKVLELGFDEVVKNSKGYPEEGTLLISIQSENSKAFFQLSTAEAALLKERLDYVLALLSKQYIETEERTAKDRSNQSKEKTLDEEAEEEEE</sequence>
<accession>Q5W2P1</accession>
<name>Q5W2P1_SACIS</name>
<proteinExistence type="predicted"/>
<organism evidence="2">
    <name type="scientific">Saccharolobus islandicus</name>
    <name type="common">Sulfolobus islandicus</name>
    <dbReference type="NCBI Taxonomy" id="43080"/>
    <lineage>
        <taxon>Archaea</taxon>
        <taxon>Thermoproteota</taxon>
        <taxon>Thermoprotei</taxon>
        <taxon>Sulfolobales</taxon>
        <taxon>Sulfolobaceae</taxon>
        <taxon>Saccharolobus</taxon>
    </lineage>
</organism>
<reference evidence="2" key="1">
    <citation type="journal article" date="2004" name="Archaea">
        <title>Genomic comparison of archaeal conjugative plasmids from Sulfolobus.</title>
        <authorList>
            <person name="Greve B."/>
            <person name="Jensen S."/>
            <person name="Bruegger K."/>
            <person name="Zillig W."/>
            <person name="Garrett R.A."/>
        </authorList>
    </citation>
    <scope>NUCLEOTIDE SEQUENCE [LARGE SCALE GENOMIC DNA]</scope>
    <source>
        <plasmid evidence="2">pHVE14</plasmid>
    </source>
</reference>
<geneLocation type="plasmid" evidence="2">
    <name>pHVE14</name>
</geneLocation>
<feature type="compositionally biased region" description="Basic and acidic residues" evidence="1">
    <location>
        <begin position="82"/>
        <end position="99"/>
    </location>
</feature>
<keyword evidence="2" id="KW-0614">Plasmid</keyword>